<evidence type="ECO:0000256" key="5">
    <source>
        <dbReference type="ARBA" id="ARBA00023237"/>
    </source>
</evidence>
<dbReference type="NCBIfam" id="NF047847">
    <property type="entry name" value="SS_mature_LptM"/>
    <property type="match status" value="1"/>
</dbReference>
<evidence type="ECO:0000256" key="1">
    <source>
        <dbReference type="ARBA" id="ARBA00004459"/>
    </source>
</evidence>
<keyword evidence="3" id="KW-0472">Membrane</keyword>
<keyword evidence="2" id="KW-0732">Signal</keyword>
<protein>
    <submittedName>
        <fullName evidence="8">Lipoprotein</fullName>
    </submittedName>
</protein>
<feature type="region of interest" description="Disordered" evidence="7">
    <location>
        <begin position="43"/>
        <end position="95"/>
    </location>
</feature>
<dbReference type="EMBL" id="JAZHYN010000016">
    <property type="protein sequence ID" value="MEF3366358.1"/>
    <property type="molecule type" value="Genomic_DNA"/>
</dbReference>
<keyword evidence="6 8" id="KW-0449">Lipoprotein</keyword>
<evidence type="ECO:0000256" key="6">
    <source>
        <dbReference type="ARBA" id="ARBA00023288"/>
    </source>
</evidence>
<evidence type="ECO:0000256" key="4">
    <source>
        <dbReference type="ARBA" id="ARBA00023139"/>
    </source>
</evidence>
<gene>
    <name evidence="8" type="ORF">V3H18_07410</name>
</gene>
<accession>A0ABU7XG37</accession>
<evidence type="ECO:0000313" key="8">
    <source>
        <dbReference type="EMBL" id="MEF3366358.1"/>
    </source>
</evidence>
<name>A0ABU7XG37_9HYPH</name>
<keyword evidence="4" id="KW-0564">Palmitate</keyword>
<keyword evidence="5" id="KW-0998">Cell outer membrane</keyword>
<evidence type="ECO:0000313" key="9">
    <source>
        <dbReference type="Proteomes" id="UP001350748"/>
    </source>
</evidence>
<dbReference type="RefSeq" id="WP_332081355.1">
    <property type="nucleotide sequence ID" value="NZ_JAZHYN010000016.1"/>
</dbReference>
<comment type="subcellular location">
    <subcellularLocation>
        <location evidence="1">Cell outer membrane</location>
        <topology evidence="1">Lipid-anchor</topology>
    </subcellularLocation>
</comment>
<comment type="caution">
    <text evidence="8">The sequence shown here is derived from an EMBL/GenBank/DDBJ whole genome shotgun (WGS) entry which is preliminary data.</text>
</comment>
<evidence type="ECO:0000256" key="2">
    <source>
        <dbReference type="ARBA" id="ARBA00022729"/>
    </source>
</evidence>
<proteinExistence type="predicted"/>
<evidence type="ECO:0000256" key="3">
    <source>
        <dbReference type="ARBA" id="ARBA00023136"/>
    </source>
</evidence>
<dbReference type="Proteomes" id="UP001350748">
    <property type="component" value="Unassembled WGS sequence"/>
</dbReference>
<evidence type="ECO:0000256" key="7">
    <source>
        <dbReference type="SAM" id="MobiDB-lite"/>
    </source>
</evidence>
<reference evidence="8 9" key="1">
    <citation type="submission" date="2024-02" db="EMBL/GenBank/DDBJ databases">
        <authorList>
            <person name="Grouzdev D."/>
        </authorList>
    </citation>
    <scope>NUCLEOTIDE SEQUENCE [LARGE SCALE GENOMIC DNA]</scope>
    <source>
        <strain evidence="8 9">9N</strain>
    </source>
</reference>
<dbReference type="InterPro" id="IPR032831">
    <property type="entry name" value="LptM_cons"/>
</dbReference>
<organism evidence="8 9">
    <name type="scientific">Methylocystis borbori</name>
    <dbReference type="NCBI Taxonomy" id="3118750"/>
    <lineage>
        <taxon>Bacteria</taxon>
        <taxon>Pseudomonadati</taxon>
        <taxon>Pseudomonadota</taxon>
        <taxon>Alphaproteobacteria</taxon>
        <taxon>Hyphomicrobiales</taxon>
        <taxon>Methylocystaceae</taxon>
        <taxon>Methylocystis</taxon>
    </lineage>
</organism>
<sequence>MTPQTPSLRRFAVVAAALFAIGLSGCGRRGPVELPPETQARGAYLKAQEEARQAKAAKGARPAPGAEEAGAPPPIPGTIGNRPPEQYPFVLDPLL</sequence>
<feature type="compositionally biased region" description="Low complexity" evidence="7">
    <location>
        <begin position="54"/>
        <end position="70"/>
    </location>
</feature>
<keyword evidence="9" id="KW-1185">Reference proteome</keyword>